<dbReference type="AlphaFoldDB" id="A0AA97BMM3"/>
<dbReference type="PANTHER" id="PTHR37461">
    <property type="entry name" value="ANTI-SIGMA-K FACTOR RSKA"/>
    <property type="match status" value="1"/>
</dbReference>
<proteinExistence type="predicted"/>
<dbReference type="InterPro" id="IPR018764">
    <property type="entry name" value="RskA_C"/>
</dbReference>
<dbReference type="GO" id="GO:0016989">
    <property type="term" value="F:sigma factor antagonist activity"/>
    <property type="evidence" value="ECO:0007669"/>
    <property type="project" value="TreeGrafter"/>
</dbReference>
<organism evidence="2">
    <name type="scientific">Thermoleptolyngbya oregonensis NK1-22</name>
    <dbReference type="NCBI Taxonomy" id="2547457"/>
    <lineage>
        <taxon>Bacteria</taxon>
        <taxon>Bacillati</taxon>
        <taxon>Cyanobacteriota</taxon>
        <taxon>Cyanophyceae</taxon>
        <taxon>Oculatellales</taxon>
        <taxon>Oculatellaceae</taxon>
        <taxon>Thermoleptolyngbya</taxon>
    </lineage>
</organism>
<protein>
    <submittedName>
        <fullName evidence="2">Anti-sigma factor</fullName>
    </submittedName>
</protein>
<dbReference type="Pfam" id="PF10099">
    <property type="entry name" value="RskA_C"/>
    <property type="match status" value="1"/>
</dbReference>
<evidence type="ECO:0000259" key="1">
    <source>
        <dbReference type="Pfam" id="PF10099"/>
    </source>
</evidence>
<sequence length="106" mass="11570">MPCKPNAPAVGTVLFTPGRWDEVVVSMENLPTLPPDQTYRLWLRLQDGSLILCGEFIPDDQGRVFAALTPPQQPTPDNRAASVFITVESQRAPAEPQGSPVITTEL</sequence>
<dbReference type="GO" id="GO:0006417">
    <property type="term" value="P:regulation of translation"/>
    <property type="evidence" value="ECO:0007669"/>
    <property type="project" value="TreeGrafter"/>
</dbReference>
<feature type="domain" description="Anti-sigma K factor RskA C-terminal" evidence="1">
    <location>
        <begin position="6"/>
        <end position="98"/>
    </location>
</feature>
<reference evidence="2" key="1">
    <citation type="submission" date="2020-05" db="EMBL/GenBank/DDBJ databases">
        <authorList>
            <person name="Zhu T."/>
            <person name="Keshari N."/>
            <person name="Lu X."/>
        </authorList>
    </citation>
    <scope>NUCLEOTIDE SEQUENCE</scope>
    <source>
        <strain evidence="2">NK1-22</strain>
    </source>
</reference>
<dbReference type="GO" id="GO:0005886">
    <property type="term" value="C:plasma membrane"/>
    <property type="evidence" value="ECO:0007669"/>
    <property type="project" value="InterPro"/>
</dbReference>
<dbReference type="RefSeq" id="WP_316787618.1">
    <property type="nucleotide sequence ID" value="NZ_CP053540.1"/>
</dbReference>
<dbReference type="PANTHER" id="PTHR37461:SF1">
    <property type="entry name" value="ANTI-SIGMA-K FACTOR RSKA"/>
    <property type="match status" value="1"/>
</dbReference>
<accession>A0AA97BMM3</accession>
<dbReference type="KEGG" id="tog:HNI00_16365"/>
<dbReference type="EMBL" id="CP053540">
    <property type="protein sequence ID" value="WOB44547.1"/>
    <property type="molecule type" value="Genomic_DNA"/>
</dbReference>
<name>A0AA97BMM3_9CYAN</name>
<dbReference type="InterPro" id="IPR051474">
    <property type="entry name" value="Anti-sigma-K/W_factor"/>
</dbReference>
<evidence type="ECO:0000313" key="2">
    <source>
        <dbReference type="EMBL" id="WOB44547.1"/>
    </source>
</evidence>
<gene>
    <name evidence="2" type="ORF">HNI00_16365</name>
</gene>